<organism evidence="2 3">
    <name type="scientific">Leptolyngbya cf. ectocarpi LEGE 11479</name>
    <dbReference type="NCBI Taxonomy" id="1828722"/>
    <lineage>
        <taxon>Bacteria</taxon>
        <taxon>Bacillati</taxon>
        <taxon>Cyanobacteriota</taxon>
        <taxon>Cyanophyceae</taxon>
        <taxon>Leptolyngbyales</taxon>
        <taxon>Leptolyngbyaceae</taxon>
        <taxon>Leptolyngbya group</taxon>
        <taxon>Leptolyngbya</taxon>
    </lineage>
</organism>
<dbReference type="Proteomes" id="UP000615026">
    <property type="component" value="Unassembled WGS sequence"/>
</dbReference>
<gene>
    <name evidence="2" type="ORF">IQ260_24920</name>
</gene>
<name>A0A928ZYU5_LEPEC</name>
<sequence length="182" mass="21268">MMTENSPSAYDGGQSLQPAKSATRSHLRLTPEAVHQNWLDHFYSPAGYLYHLILAFRKQGWWFRIEDDPDFFAFVVKHKIPRLPDPPASKQSAAQGWIRKYGDRLYTEYLQWLESQRQVEQRLTPIPPNEETPDQRLQRYQMLWQNPTCRKGVRTAIQTHPEWHLEIGPNGPRTQPPAPQAP</sequence>
<reference evidence="2" key="1">
    <citation type="submission" date="2020-10" db="EMBL/GenBank/DDBJ databases">
        <authorList>
            <person name="Castelo-Branco R."/>
            <person name="Eusebio N."/>
            <person name="Adriana R."/>
            <person name="Vieira A."/>
            <person name="Brugerolle De Fraissinette N."/>
            <person name="Rezende De Castro R."/>
            <person name="Schneider M.P."/>
            <person name="Vasconcelos V."/>
            <person name="Leao P.N."/>
        </authorList>
    </citation>
    <scope>NUCLEOTIDE SEQUENCE</scope>
    <source>
        <strain evidence="2">LEGE 11479</strain>
    </source>
</reference>
<protein>
    <submittedName>
        <fullName evidence="2">Uncharacterized protein</fullName>
    </submittedName>
</protein>
<evidence type="ECO:0000313" key="3">
    <source>
        <dbReference type="Proteomes" id="UP000615026"/>
    </source>
</evidence>
<comment type="caution">
    <text evidence="2">The sequence shown here is derived from an EMBL/GenBank/DDBJ whole genome shotgun (WGS) entry which is preliminary data.</text>
</comment>
<feature type="region of interest" description="Disordered" evidence="1">
    <location>
        <begin position="1"/>
        <end position="22"/>
    </location>
</feature>
<evidence type="ECO:0000256" key="1">
    <source>
        <dbReference type="SAM" id="MobiDB-lite"/>
    </source>
</evidence>
<proteinExistence type="predicted"/>
<dbReference type="RefSeq" id="WP_193995775.1">
    <property type="nucleotide sequence ID" value="NZ_JADEXP010000336.1"/>
</dbReference>
<dbReference type="EMBL" id="JADEXP010000336">
    <property type="protein sequence ID" value="MBE9069888.1"/>
    <property type="molecule type" value="Genomic_DNA"/>
</dbReference>
<accession>A0A928ZYU5</accession>
<dbReference type="AlphaFoldDB" id="A0A928ZYU5"/>
<evidence type="ECO:0000313" key="2">
    <source>
        <dbReference type="EMBL" id="MBE9069888.1"/>
    </source>
</evidence>
<keyword evidence="3" id="KW-1185">Reference proteome</keyword>